<sequence length="578" mass="62541">MSRDSHQFYELSDRPATRQNVYTPASTTESTVHAVTPDPTADNTDDDAEKHPEYASGFRLAAVTTGLVLAAFCLGLDRSIISTAIPKITSEFDSLDDVAWYGSAFLLTTCCFQLMFGKLYIEYNATFIFLFALLVFEVGSIVCAAAPSSLALIVGRAVAGIGCAGITSGALIIIARILPLEKRPMFTGAIGACSGVAQIVAPTLGGVFTDRLTWRWCFWINLPLGAVTAITVFLFVKLPNRPKGAVPNTFRTIISKLDLFGSFFLIPYLICLLLALQWGGTTYAWSNWRVILCLCLFAVLLLAWLYVQHTKGDNATMSFRIVRQRSVASGMMFSMCLSSVMFVVSYYVPIWFQTVKGVSAEKSGIDFFAAFAPMAVTAVLSGVLTSRIGYYVPQMFISTVLCSISSGLIYRYNLDTSTAYWAGSLAMFGVGIGSGLQMPMIAVQTVLKGDDISIGTSLVVLTQALSGSIFLAVGQNLFQARLVKELTTKVPQVDAKVVMASGAADLQKTMTKLYGEQLMRAIVEAYNTALRRCFLVCVILSCMTIMGALGMEWKSVKADENAKGGAKSAPTKEPEANV</sequence>
<dbReference type="PRINTS" id="PR01036">
    <property type="entry name" value="TCRTETB"/>
</dbReference>
<dbReference type="InterPro" id="IPR036259">
    <property type="entry name" value="MFS_trans_sf"/>
</dbReference>
<feature type="transmembrane region" description="Helical" evidence="8">
    <location>
        <begin position="257"/>
        <end position="276"/>
    </location>
</feature>
<dbReference type="PANTHER" id="PTHR23501:SF199">
    <property type="entry name" value="MFS EFFLUX TRANSPORTER INPD-RELATED"/>
    <property type="match status" value="1"/>
</dbReference>
<evidence type="ECO:0000313" key="11">
    <source>
        <dbReference type="Proteomes" id="UP000777438"/>
    </source>
</evidence>
<dbReference type="SUPFAM" id="SSF103473">
    <property type="entry name" value="MFS general substrate transporter"/>
    <property type="match status" value="2"/>
</dbReference>
<comment type="caution">
    <text evidence="10">The sequence shown here is derived from an EMBL/GenBank/DDBJ whole genome shotgun (WGS) entry which is preliminary data.</text>
</comment>
<evidence type="ECO:0000256" key="3">
    <source>
        <dbReference type="ARBA" id="ARBA00022692"/>
    </source>
</evidence>
<organism evidence="10 11">
    <name type="scientific">Thelonectria olida</name>
    <dbReference type="NCBI Taxonomy" id="1576542"/>
    <lineage>
        <taxon>Eukaryota</taxon>
        <taxon>Fungi</taxon>
        <taxon>Dikarya</taxon>
        <taxon>Ascomycota</taxon>
        <taxon>Pezizomycotina</taxon>
        <taxon>Sordariomycetes</taxon>
        <taxon>Hypocreomycetidae</taxon>
        <taxon>Hypocreales</taxon>
        <taxon>Nectriaceae</taxon>
        <taxon>Thelonectria</taxon>
    </lineage>
</organism>
<dbReference type="PANTHER" id="PTHR23501">
    <property type="entry name" value="MAJOR FACILITATOR SUPERFAMILY"/>
    <property type="match status" value="1"/>
</dbReference>
<name>A0A9P9ANK4_9HYPO</name>
<feature type="compositionally biased region" description="Polar residues" evidence="7">
    <location>
        <begin position="17"/>
        <end position="33"/>
    </location>
</feature>
<evidence type="ECO:0000256" key="1">
    <source>
        <dbReference type="ARBA" id="ARBA00004141"/>
    </source>
</evidence>
<keyword evidence="3 8" id="KW-0812">Transmembrane</keyword>
<feature type="transmembrane region" description="Helical" evidence="8">
    <location>
        <begin position="60"/>
        <end position="78"/>
    </location>
</feature>
<comment type="subcellular location">
    <subcellularLocation>
        <location evidence="1">Membrane</location>
        <topology evidence="1">Multi-pass membrane protein</topology>
    </subcellularLocation>
</comment>
<dbReference type="InterPro" id="IPR011701">
    <property type="entry name" value="MFS"/>
</dbReference>
<proteinExistence type="predicted"/>
<feature type="region of interest" description="Disordered" evidence="7">
    <location>
        <begin position="1"/>
        <end position="48"/>
    </location>
</feature>
<evidence type="ECO:0000259" key="9">
    <source>
        <dbReference type="PROSITE" id="PS50850"/>
    </source>
</evidence>
<feature type="transmembrane region" description="Helical" evidence="8">
    <location>
        <begin position="98"/>
        <end position="116"/>
    </location>
</feature>
<feature type="transmembrane region" description="Helical" evidence="8">
    <location>
        <begin position="529"/>
        <end position="549"/>
    </location>
</feature>
<keyword evidence="4 8" id="KW-1133">Transmembrane helix</keyword>
<feature type="transmembrane region" description="Helical" evidence="8">
    <location>
        <begin position="128"/>
        <end position="147"/>
    </location>
</feature>
<dbReference type="InterPro" id="IPR020846">
    <property type="entry name" value="MFS_dom"/>
</dbReference>
<evidence type="ECO:0000256" key="8">
    <source>
        <dbReference type="SAM" id="Phobius"/>
    </source>
</evidence>
<dbReference type="FunFam" id="1.20.1250.20:FF:000196">
    <property type="entry name" value="MFS toxin efflux pump (AflT)"/>
    <property type="match status" value="1"/>
</dbReference>
<evidence type="ECO:0000256" key="4">
    <source>
        <dbReference type="ARBA" id="ARBA00022989"/>
    </source>
</evidence>
<dbReference type="CDD" id="cd17502">
    <property type="entry name" value="MFS_Azr1_MDR_like"/>
    <property type="match status" value="1"/>
</dbReference>
<dbReference type="AlphaFoldDB" id="A0A9P9ANK4"/>
<dbReference type="Proteomes" id="UP000777438">
    <property type="component" value="Unassembled WGS sequence"/>
</dbReference>
<dbReference type="OrthoDB" id="10021397at2759"/>
<dbReference type="EMBL" id="JAGPYM010000007">
    <property type="protein sequence ID" value="KAH6892182.1"/>
    <property type="molecule type" value="Genomic_DNA"/>
</dbReference>
<dbReference type="GO" id="GO:0005886">
    <property type="term" value="C:plasma membrane"/>
    <property type="evidence" value="ECO:0007669"/>
    <property type="project" value="TreeGrafter"/>
</dbReference>
<feature type="transmembrane region" description="Helical" evidence="8">
    <location>
        <begin position="288"/>
        <end position="307"/>
    </location>
</feature>
<gene>
    <name evidence="10" type="ORF">B0T10DRAFT_537305</name>
</gene>
<evidence type="ECO:0000256" key="7">
    <source>
        <dbReference type="SAM" id="MobiDB-lite"/>
    </source>
</evidence>
<evidence type="ECO:0000256" key="6">
    <source>
        <dbReference type="ARBA" id="ARBA00023180"/>
    </source>
</evidence>
<evidence type="ECO:0000313" key="10">
    <source>
        <dbReference type="EMBL" id="KAH6892182.1"/>
    </source>
</evidence>
<feature type="transmembrane region" description="Helical" evidence="8">
    <location>
        <begin position="153"/>
        <end position="174"/>
    </location>
</feature>
<protein>
    <submittedName>
        <fullName evidence="10">Major facilitator superfamily transporter</fullName>
    </submittedName>
</protein>
<keyword evidence="5 8" id="KW-0472">Membrane</keyword>
<dbReference type="PROSITE" id="PS50850">
    <property type="entry name" value="MFS"/>
    <property type="match status" value="1"/>
</dbReference>
<dbReference type="Gene3D" id="1.20.1250.20">
    <property type="entry name" value="MFS general substrate transporter like domains"/>
    <property type="match status" value="2"/>
</dbReference>
<dbReference type="GO" id="GO:0022857">
    <property type="term" value="F:transmembrane transporter activity"/>
    <property type="evidence" value="ECO:0007669"/>
    <property type="project" value="InterPro"/>
</dbReference>
<feature type="region of interest" description="Disordered" evidence="7">
    <location>
        <begin position="559"/>
        <end position="578"/>
    </location>
</feature>
<feature type="transmembrane region" description="Helical" evidence="8">
    <location>
        <begin position="327"/>
        <end position="347"/>
    </location>
</feature>
<evidence type="ECO:0000256" key="5">
    <source>
        <dbReference type="ARBA" id="ARBA00023136"/>
    </source>
</evidence>
<dbReference type="Pfam" id="PF07690">
    <property type="entry name" value="MFS_1"/>
    <property type="match status" value="1"/>
</dbReference>
<feature type="compositionally biased region" description="Basic and acidic residues" evidence="7">
    <location>
        <begin position="1"/>
        <end position="16"/>
    </location>
</feature>
<feature type="transmembrane region" description="Helical" evidence="8">
    <location>
        <begin position="452"/>
        <end position="473"/>
    </location>
</feature>
<accession>A0A9P9ANK4</accession>
<evidence type="ECO:0000256" key="2">
    <source>
        <dbReference type="ARBA" id="ARBA00022448"/>
    </source>
</evidence>
<feature type="transmembrane region" description="Helical" evidence="8">
    <location>
        <begin position="186"/>
        <end position="207"/>
    </location>
</feature>
<feature type="transmembrane region" description="Helical" evidence="8">
    <location>
        <begin position="367"/>
        <end position="384"/>
    </location>
</feature>
<keyword evidence="6" id="KW-0325">Glycoprotein</keyword>
<keyword evidence="2" id="KW-0813">Transport</keyword>
<dbReference type="FunFam" id="1.20.1720.10:FF:000012">
    <property type="entry name" value="MFS toxin efflux pump (AflT)"/>
    <property type="match status" value="1"/>
</dbReference>
<feature type="transmembrane region" description="Helical" evidence="8">
    <location>
        <begin position="418"/>
        <end position="440"/>
    </location>
</feature>
<feature type="domain" description="Major facilitator superfamily (MFS) profile" evidence="9">
    <location>
        <begin position="63"/>
        <end position="556"/>
    </location>
</feature>
<reference evidence="10 11" key="1">
    <citation type="journal article" date="2021" name="Nat. Commun.">
        <title>Genetic determinants of endophytism in the Arabidopsis root mycobiome.</title>
        <authorList>
            <person name="Mesny F."/>
            <person name="Miyauchi S."/>
            <person name="Thiergart T."/>
            <person name="Pickel B."/>
            <person name="Atanasova L."/>
            <person name="Karlsson M."/>
            <person name="Huettel B."/>
            <person name="Barry K.W."/>
            <person name="Haridas S."/>
            <person name="Chen C."/>
            <person name="Bauer D."/>
            <person name="Andreopoulos W."/>
            <person name="Pangilinan J."/>
            <person name="LaButti K."/>
            <person name="Riley R."/>
            <person name="Lipzen A."/>
            <person name="Clum A."/>
            <person name="Drula E."/>
            <person name="Henrissat B."/>
            <person name="Kohler A."/>
            <person name="Grigoriev I.V."/>
            <person name="Martin F.M."/>
            <person name="Hacquard S."/>
        </authorList>
    </citation>
    <scope>NUCLEOTIDE SEQUENCE [LARGE SCALE GENOMIC DNA]</scope>
    <source>
        <strain evidence="10 11">MPI-CAGE-CH-0241</strain>
    </source>
</reference>
<keyword evidence="11" id="KW-1185">Reference proteome</keyword>
<feature type="transmembrane region" description="Helical" evidence="8">
    <location>
        <begin position="213"/>
        <end position="236"/>
    </location>
</feature>